<protein>
    <recommendedName>
        <fullName evidence="2">DUF2293 domain-containing protein</fullName>
    </recommendedName>
</protein>
<feature type="domain" description="DUF2293" evidence="2">
    <location>
        <begin position="180"/>
        <end position="263"/>
    </location>
</feature>
<dbReference type="EMBL" id="KZ107855">
    <property type="protein sequence ID" value="OSS44905.1"/>
    <property type="molecule type" value="Genomic_DNA"/>
</dbReference>
<dbReference type="PANTHER" id="PTHR38113:SF1">
    <property type="entry name" value="DUF2293 DOMAIN-CONTAINING PROTEIN"/>
    <property type="match status" value="1"/>
</dbReference>
<dbReference type="PANTHER" id="PTHR38113">
    <property type="match status" value="1"/>
</dbReference>
<sequence>MARVHHTRPQQQQGASRAMALDKTRAAVKKKKPYKIVLEAVTQEKKKLHSILTYASNAPQGFGFVPAGHPEITEWCKEQCRQRNLDVHVVSAKPKNKTHADPEKLSHHVHRIGHHFPLEIIKLACSKFGYDYDEESGLRKARVRDRENWIEQQVESYSTRQALHGAPAAKEGSKDHISGAVREMFPKIPEADLSSIVNHAFEEGTNRVGNAKELPLARRVQLAVVAHIRHTYTDYDKMLKTGSWSEARQKVEHVSLAKLKEWRDETGEQSNEIEDTFREVIVLDDDDDDDDTSDGGNTPNEREQSMEIVSNRVMARDIQLEQYPQYPLANDYQRRRVHRGHRGRGHRETIFVHPYPPPSAVQELSAVHTGRAHDQPRSVPFPNGHSQPPNDMQPRHAPAQPESRRAPNYMRDSDGRLYELLPIDDTPRVKYEPLYRTAAPHHVQQSYSHSSPRIDAQPSRAPPPPPRRTSDHEVVLPSVEREAVDLTSPPRTVNDQRSGQGRNGVYQEHSHVQALKRTAHPPISQSNDRCLEQPSKWSRASLHEQELYTGSNSRQAAMQPRSRGYQPPEIWPRHQVHPSQEVVDLTSSSRQPPLGTASDFYARGQSDFAYMHEVQRRPAARNDYQDQFAGARSHAYVPEHDRMYQSRPPPAHEYIPLKR</sequence>
<feature type="region of interest" description="Disordered" evidence="1">
    <location>
        <begin position="440"/>
        <end position="504"/>
    </location>
</feature>
<evidence type="ECO:0000313" key="3">
    <source>
        <dbReference type="EMBL" id="OSS44905.1"/>
    </source>
</evidence>
<feature type="region of interest" description="Disordered" evidence="1">
    <location>
        <begin position="338"/>
        <end position="413"/>
    </location>
</feature>
<evidence type="ECO:0000256" key="1">
    <source>
        <dbReference type="SAM" id="MobiDB-lite"/>
    </source>
</evidence>
<dbReference type="OMA" id="LHANYPR"/>
<feature type="region of interest" description="Disordered" evidence="1">
    <location>
        <begin position="634"/>
        <end position="659"/>
    </location>
</feature>
<dbReference type="AlphaFoldDB" id="A0A1Y2LM74"/>
<keyword evidence="4" id="KW-1185">Reference proteome</keyword>
<feature type="compositionally biased region" description="Polar residues" evidence="1">
    <location>
        <begin position="489"/>
        <end position="500"/>
    </location>
</feature>
<organism evidence="3 4">
    <name type="scientific">Epicoccum nigrum</name>
    <name type="common">Soil fungus</name>
    <name type="synonym">Epicoccum purpurascens</name>
    <dbReference type="NCBI Taxonomy" id="105696"/>
    <lineage>
        <taxon>Eukaryota</taxon>
        <taxon>Fungi</taxon>
        <taxon>Dikarya</taxon>
        <taxon>Ascomycota</taxon>
        <taxon>Pezizomycotina</taxon>
        <taxon>Dothideomycetes</taxon>
        <taxon>Pleosporomycetidae</taxon>
        <taxon>Pleosporales</taxon>
        <taxon>Pleosporineae</taxon>
        <taxon>Didymellaceae</taxon>
        <taxon>Epicoccum</taxon>
    </lineage>
</organism>
<dbReference type="InterPro" id="IPR018744">
    <property type="entry name" value="DUF2293"/>
</dbReference>
<proteinExistence type="predicted"/>
<feature type="compositionally biased region" description="Basic and acidic residues" evidence="1">
    <location>
        <begin position="468"/>
        <end position="484"/>
    </location>
</feature>
<gene>
    <name evidence="3" type="ORF">B5807_09186</name>
</gene>
<accession>A0A1Y2LM74</accession>
<name>A0A1Y2LM74_EPING</name>
<dbReference type="Pfam" id="PF10056">
    <property type="entry name" value="DUF2293"/>
    <property type="match status" value="1"/>
</dbReference>
<dbReference type="Proteomes" id="UP000193240">
    <property type="component" value="Unassembled WGS sequence"/>
</dbReference>
<evidence type="ECO:0000259" key="2">
    <source>
        <dbReference type="Pfam" id="PF10056"/>
    </source>
</evidence>
<feature type="region of interest" description="Disordered" evidence="1">
    <location>
        <begin position="282"/>
        <end position="306"/>
    </location>
</feature>
<dbReference type="InParanoid" id="A0A1Y2LM74"/>
<reference evidence="3 4" key="1">
    <citation type="journal article" date="2017" name="Genome Announc.">
        <title>Genome sequence of the saprophytic ascomycete Epicoccum nigrum ICMP 19927 strain isolated from New Zealand.</title>
        <authorList>
            <person name="Fokin M."/>
            <person name="Fleetwood D."/>
            <person name="Weir B.S."/>
            <person name="Villas-Boas S.G."/>
        </authorList>
    </citation>
    <scope>NUCLEOTIDE SEQUENCE [LARGE SCALE GENOMIC DNA]</scope>
    <source>
        <strain evidence="3 4">ICMP 19927</strain>
    </source>
</reference>
<feature type="compositionally biased region" description="Acidic residues" evidence="1">
    <location>
        <begin position="282"/>
        <end position="293"/>
    </location>
</feature>
<evidence type="ECO:0000313" key="4">
    <source>
        <dbReference type="Proteomes" id="UP000193240"/>
    </source>
</evidence>